<sequence length="269" mass="29692">MTQSRIEDAPVAGARPARSVLRRIVLVLAALLASWHIFATLLWVAPFSVLREAIPGGNDTLTSWMIPFFGQSWSVFAPAPINGNYAFRVRALVQSSDGSLTTTNWLDAAAVDLSMSQHNLLPPRAANLGVQEASRFKDAWDTLNASDKIITGLDWYAGEEWRTELTSKLLSYGNQEAVVSSYMDQELYATAYATQVAEAAWGQTVIRVQFQVSRQNIPSFQNRNNPNVPPQPVQIAETGWRPGVTLPGQDSARFAEIFQQNLARMGVKP</sequence>
<dbReference type="RefSeq" id="WP_058232019.1">
    <property type="nucleotide sequence ID" value="NZ_FMYG01000003.1"/>
</dbReference>
<keyword evidence="1" id="KW-0812">Transmembrane</keyword>
<name>A0A1G6JI02_9MICO</name>
<organism evidence="2 3">
    <name type="scientific">Microbacterium enclense</name>
    <dbReference type="NCBI Taxonomy" id="993073"/>
    <lineage>
        <taxon>Bacteria</taxon>
        <taxon>Bacillati</taxon>
        <taxon>Actinomycetota</taxon>
        <taxon>Actinomycetes</taxon>
        <taxon>Micrococcales</taxon>
        <taxon>Microbacteriaceae</taxon>
        <taxon>Microbacterium</taxon>
    </lineage>
</organism>
<dbReference type="Proteomes" id="UP000183203">
    <property type="component" value="Unassembled WGS sequence"/>
</dbReference>
<dbReference type="OrthoDB" id="9342777at2"/>
<dbReference type="Pfam" id="PF19136">
    <property type="entry name" value="DUF5819"/>
    <property type="match status" value="1"/>
</dbReference>
<keyword evidence="1" id="KW-1133">Transmembrane helix</keyword>
<dbReference type="AlphaFoldDB" id="A0A1G6JI02"/>
<dbReference type="EMBL" id="FMYG01000003">
    <property type="protein sequence ID" value="SDC18360.1"/>
    <property type="molecule type" value="Genomic_DNA"/>
</dbReference>
<evidence type="ECO:0000313" key="3">
    <source>
        <dbReference type="Proteomes" id="UP000183203"/>
    </source>
</evidence>
<evidence type="ECO:0000256" key="1">
    <source>
        <dbReference type="SAM" id="Phobius"/>
    </source>
</evidence>
<keyword evidence="1" id="KW-0472">Membrane</keyword>
<proteinExistence type="predicted"/>
<feature type="transmembrane region" description="Helical" evidence="1">
    <location>
        <begin position="24"/>
        <end position="45"/>
    </location>
</feature>
<gene>
    <name evidence="2" type="ORF">SAMN05216418_1831</name>
</gene>
<dbReference type="InterPro" id="IPR043857">
    <property type="entry name" value="DUF5819"/>
</dbReference>
<protein>
    <submittedName>
        <fullName evidence="2">Uncharacterized protein</fullName>
    </submittedName>
</protein>
<dbReference type="STRING" id="993073.AS029_07860"/>
<accession>A0A1G6JI02</accession>
<evidence type="ECO:0000313" key="2">
    <source>
        <dbReference type="EMBL" id="SDC18360.1"/>
    </source>
</evidence>
<reference evidence="2 3" key="1">
    <citation type="submission" date="2016-09" db="EMBL/GenBank/DDBJ databases">
        <authorList>
            <person name="Capua I."/>
            <person name="De Benedictis P."/>
            <person name="Joannis T."/>
            <person name="Lombin L.H."/>
            <person name="Cattoli G."/>
        </authorList>
    </citation>
    <scope>NUCLEOTIDE SEQUENCE [LARGE SCALE GENOMIC DNA]</scope>
    <source>
        <strain evidence="2 3">NIO-1002</strain>
    </source>
</reference>